<dbReference type="Proteomes" id="UP000265938">
    <property type="component" value="Unassembled WGS sequence"/>
</dbReference>
<dbReference type="EMBL" id="QYSE01000004">
    <property type="protein sequence ID" value="RJF33976.1"/>
    <property type="molecule type" value="Genomic_DNA"/>
</dbReference>
<evidence type="ECO:0000313" key="5">
    <source>
        <dbReference type="Proteomes" id="UP000265938"/>
    </source>
</evidence>
<dbReference type="SUPFAM" id="SSF56601">
    <property type="entry name" value="beta-lactamase/transpeptidase-like"/>
    <property type="match status" value="1"/>
</dbReference>
<proteinExistence type="predicted"/>
<dbReference type="InterPro" id="IPR001466">
    <property type="entry name" value="Beta-lactam-related"/>
</dbReference>
<feature type="signal peptide" evidence="2">
    <location>
        <begin position="1"/>
        <end position="37"/>
    </location>
</feature>
<comment type="caution">
    <text evidence="4">The sequence shown here is derived from an EMBL/GenBank/DDBJ whole genome shotgun (WGS) entry which is preliminary data.</text>
</comment>
<evidence type="ECO:0000256" key="1">
    <source>
        <dbReference type="PROSITE-ProRule" id="PRU00339"/>
    </source>
</evidence>
<dbReference type="Gene3D" id="1.25.40.10">
    <property type="entry name" value="Tetratricopeptide repeat domain"/>
    <property type="match status" value="1"/>
</dbReference>
<evidence type="ECO:0000313" key="4">
    <source>
        <dbReference type="EMBL" id="RJF33976.1"/>
    </source>
</evidence>
<feature type="repeat" description="TPR" evidence="1">
    <location>
        <begin position="452"/>
        <end position="485"/>
    </location>
</feature>
<dbReference type="RefSeq" id="WP_119853696.1">
    <property type="nucleotide sequence ID" value="NZ_QYSE01000004.1"/>
</dbReference>
<gene>
    <name evidence="4" type="ORF">D4741_16005</name>
</gene>
<dbReference type="InterPro" id="IPR019734">
    <property type="entry name" value="TPR_rpt"/>
</dbReference>
<organism evidence="4 5">
    <name type="scientific">Pseudoalteromonas gelatinilytica</name>
    <dbReference type="NCBI Taxonomy" id="1703256"/>
    <lineage>
        <taxon>Bacteria</taxon>
        <taxon>Pseudomonadati</taxon>
        <taxon>Pseudomonadota</taxon>
        <taxon>Gammaproteobacteria</taxon>
        <taxon>Alteromonadales</taxon>
        <taxon>Pseudoalteromonadaceae</taxon>
        <taxon>Pseudoalteromonas</taxon>
    </lineage>
</organism>
<dbReference type="SUPFAM" id="SSF48452">
    <property type="entry name" value="TPR-like"/>
    <property type="match status" value="1"/>
</dbReference>
<feature type="domain" description="Beta-lactamase-related" evidence="3">
    <location>
        <begin position="40"/>
        <end position="356"/>
    </location>
</feature>
<dbReference type="GO" id="GO:0016787">
    <property type="term" value="F:hydrolase activity"/>
    <property type="evidence" value="ECO:0007669"/>
    <property type="project" value="UniProtKB-KW"/>
</dbReference>
<name>A0A3A3EG63_9GAMM</name>
<dbReference type="Gene3D" id="3.40.710.10">
    <property type="entry name" value="DD-peptidase/beta-lactamase superfamily"/>
    <property type="match status" value="1"/>
</dbReference>
<dbReference type="Pfam" id="PF00144">
    <property type="entry name" value="Beta-lactamase"/>
    <property type="match status" value="1"/>
</dbReference>
<accession>A0A3A3EG63</accession>
<evidence type="ECO:0000256" key="2">
    <source>
        <dbReference type="SAM" id="SignalP"/>
    </source>
</evidence>
<dbReference type="AlphaFoldDB" id="A0A3A3EG63"/>
<feature type="chain" id="PRO_5017433449" evidence="2">
    <location>
        <begin position="38"/>
        <end position="500"/>
    </location>
</feature>
<keyword evidence="4" id="KW-0378">Hydrolase</keyword>
<keyword evidence="2" id="KW-0732">Signal</keyword>
<keyword evidence="1" id="KW-0802">TPR repeat</keyword>
<sequence length="500" mass="55958">MNTKDNIVYTACKKLGKKLILPTIALLSNLSTFSAHADELDQWLVELMQKRHIPGLQLAVVQNNKITKVASYGVANIEDNIAVDADTLFVINSATKAFVGVALMQLVEQKKLDLNAPIGTYLPELPAQWHAITTRELMSHTSGLPDIIKDEIANLISDQGPDDAWQQVQTKPLEFETGTRFKYNQTNYVIIGQLINKLSGMPFQQFIAKNQLQQTEMNRTLEAGFGNLNNVVKHSARRYEKHGNGLINSREAIFSPMLQTAAGMASTATEIANWLVALQTNQLISAQSIQQMWTPTRLKNGHTQGFNQRVNGYSIGWPVMGREEHPALAAIGGNRAGIFVYPEDNMSIVILTNLIGAMPSQFVDEIAGFYIPEMKQENGFGLAKNIKRLWQVLEVQGYENAITAAAQLTKDEQVQFTENDINLWGYSLINQNKLNEALAIFKLNTHLYPHSYNTFDSLAEAYWYLDDLKQATANYNHVLKLKPDNAHAKKQLAKLAKLME</sequence>
<dbReference type="InterPro" id="IPR050491">
    <property type="entry name" value="AmpC-like"/>
</dbReference>
<dbReference type="PANTHER" id="PTHR46825">
    <property type="entry name" value="D-ALANYL-D-ALANINE-CARBOXYPEPTIDASE/ENDOPEPTIDASE AMPH"/>
    <property type="match status" value="1"/>
</dbReference>
<evidence type="ECO:0000259" key="3">
    <source>
        <dbReference type="Pfam" id="PF00144"/>
    </source>
</evidence>
<reference evidence="4 5" key="1">
    <citation type="submission" date="2018-09" db="EMBL/GenBank/DDBJ databases">
        <title>Identification of marine bacteria producing industrial enzymes.</title>
        <authorList>
            <person name="Cheng T.H."/>
            <person name="Saidin J."/>
            <person name="Muhd D.D."/>
            <person name="Isa M.N.M."/>
            <person name="Bakar M.F.A."/>
            <person name="Ismail N."/>
        </authorList>
    </citation>
    <scope>NUCLEOTIDE SEQUENCE [LARGE SCALE GENOMIC DNA]</scope>
    <source>
        <strain evidence="4 5">MNAD 1.6</strain>
    </source>
</reference>
<dbReference type="PROSITE" id="PS50005">
    <property type="entry name" value="TPR"/>
    <property type="match status" value="1"/>
</dbReference>
<dbReference type="InterPro" id="IPR011990">
    <property type="entry name" value="TPR-like_helical_dom_sf"/>
</dbReference>
<dbReference type="InterPro" id="IPR012338">
    <property type="entry name" value="Beta-lactam/transpept-like"/>
</dbReference>
<dbReference type="PANTHER" id="PTHR46825:SF9">
    <property type="entry name" value="BETA-LACTAMASE-RELATED DOMAIN-CONTAINING PROTEIN"/>
    <property type="match status" value="1"/>
</dbReference>
<protein>
    <submittedName>
        <fullName evidence="4">Class A beta-lactamase-related serine hydrolase</fullName>
    </submittedName>
</protein>